<reference evidence="2" key="1">
    <citation type="journal article" date="2019" name="Int. J. Syst. Evol. Microbiol.">
        <title>The Global Catalogue of Microorganisms (GCM) 10K type strain sequencing project: providing services to taxonomists for standard genome sequencing and annotation.</title>
        <authorList>
            <consortium name="The Broad Institute Genomics Platform"/>
            <consortium name="The Broad Institute Genome Sequencing Center for Infectious Disease"/>
            <person name="Wu L."/>
            <person name="Ma J."/>
        </authorList>
    </citation>
    <scope>NUCLEOTIDE SEQUENCE [LARGE SCALE GENOMIC DNA]</scope>
    <source>
        <strain evidence="2">JCM 31486</strain>
    </source>
</reference>
<comment type="caution">
    <text evidence="1">The sequence shown here is derived from an EMBL/GenBank/DDBJ whole genome shotgun (WGS) entry which is preliminary data.</text>
</comment>
<keyword evidence="2" id="KW-1185">Reference proteome</keyword>
<sequence length="159" mass="17129">ASRNLSGVRRYVIASLVTGALVLAGCTPDLPEVTFFADGTTVRLSPADGNNCHPDLDVCDATGRLTVPAGKFVNISVPSQVAKAAWVVVFKYKGADGNEQQARTNVFSPEEKRYAYTLTPPTAADQLTHVEVRQFSGMALDPNQEIQYLTTSWALDVTP</sequence>
<dbReference type="EMBL" id="JBHTIS010000649">
    <property type="protein sequence ID" value="MFD1046421.1"/>
    <property type="molecule type" value="Genomic_DNA"/>
</dbReference>
<proteinExistence type="predicted"/>
<organism evidence="1 2">
    <name type="scientific">Kibdelosporangium lantanae</name>
    <dbReference type="NCBI Taxonomy" id="1497396"/>
    <lineage>
        <taxon>Bacteria</taxon>
        <taxon>Bacillati</taxon>
        <taxon>Actinomycetota</taxon>
        <taxon>Actinomycetes</taxon>
        <taxon>Pseudonocardiales</taxon>
        <taxon>Pseudonocardiaceae</taxon>
        <taxon>Kibdelosporangium</taxon>
    </lineage>
</organism>
<protein>
    <submittedName>
        <fullName evidence="1">DUF2771 family protein</fullName>
    </submittedName>
</protein>
<name>A0ABW3M8G8_9PSEU</name>
<gene>
    <name evidence="1" type="ORF">ACFQ1S_13075</name>
</gene>
<dbReference type="InterPro" id="IPR024495">
    <property type="entry name" value="DUF2771"/>
</dbReference>
<feature type="non-terminal residue" evidence="1">
    <location>
        <position position="1"/>
    </location>
</feature>
<evidence type="ECO:0000313" key="1">
    <source>
        <dbReference type="EMBL" id="MFD1046421.1"/>
    </source>
</evidence>
<accession>A0ABW3M8G8</accession>
<dbReference type="Pfam" id="PF10969">
    <property type="entry name" value="DUF2771"/>
    <property type="match status" value="1"/>
</dbReference>
<evidence type="ECO:0000313" key="2">
    <source>
        <dbReference type="Proteomes" id="UP001597045"/>
    </source>
</evidence>
<dbReference type="Proteomes" id="UP001597045">
    <property type="component" value="Unassembled WGS sequence"/>
</dbReference>